<dbReference type="GO" id="GO:0016020">
    <property type="term" value="C:membrane"/>
    <property type="evidence" value="ECO:0007669"/>
    <property type="project" value="UniProtKB-SubCell"/>
</dbReference>
<dbReference type="Gene3D" id="1.20.1250.20">
    <property type="entry name" value="MFS general substrate transporter like domains"/>
    <property type="match status" value="1"/>
</dbReference>
<evidence type="ECO:0000256" key="6">
    <source>
        <dbReference type="SAM" id="Phobius"/>
    </source>
</evidence>
<feature type="transmembrane region" description="Helical" evidence="6">
    <location>
        <begin position="296"/>
        <end position="320"/>
    </location>
</feature>
<name>A0A246JXJ0_9SPHN</name>
<feature type="transmembrane region" description="Helical" evidence="6">
    <location>
        <begin position="356"/>
        <end position="380"/>
    </location>
</feature>
<comment type="caution">
    <text evidence="8">The sequence shown here is derived from an EMBL/GenBank/DDBJ whole genome shotgun (WGS) entry which is preliminary data.</text>
</comment>
<dbReference type="InterPro" id="IPR020846">
    <property type="entry name" value="MFS_dom"/>
</dbReference>
<accession>A0A246JXJ0</accession>
<keyword evidence="9" id="KW-1185">Reference proteome</keyword>
<keyword evidence="3 6" id="KW-0812">Transmembrane</keyword>
<dbReference type="InterPro" id="IPR011701">
    <property type="entry name" value="MFS"/>
</dbReference>
<feature type="transmembrane region" description="Helical" evidence="6">
    <location>
        <begin position="392"/>
        <end position="413"/>
    </location>
</feature>
<organism evidence="8 9">
    <name type="scientific">Sphingopyxis witflariensis</name>
    <dbReference type="NCBI Taxonomy" id="173675"/>
    <lineage>
        <taxon>Bacteria</taxon>
        <taxon>Pseudomonadati</taxon>
        <taxon>Pseudomonadota</taxon>
        <taxon>Alphaproteobacteria</taxon>
        <taxon>Sphingomonadales</taxon>
        <taxon>Sphingomonadaceae</taxon>
        <taxon>Sphingopyxis</taxon>
    </lineage>
</organism>
<dbReference type="PANTHER" id="PTHR23505">
    <property type="entry name" value="SPINSTER"/>
    <property type="match status" value="1"/>
</dbReference>
<dbReference type="GO" id="GO:0022857">
    <property type="term" value="F:transmembrane transporter activity"/>
    <property type="evidence" value="ECO:0007669"/>
    <property type="project" value="InterPro"/>
</dbReference>
<dbReference type="AlphaFoldDB" id="A0A246JXJ0"/>
<feature type="transmembrane region" description="Helical" evidence="6">
    <location>
        <begin position="256"/>
        <end position="276"/>
    </location>
</feature>
<dbReference type="Pfam" id="PF07690">
    <property type="entry name" value="MFS_1"/>
    <property type="match status" value="1"/>
</dbReference>
<evidence type="ECO:0000256" key="2">
    <source>
        <dbReference type="ARBA" id="ARBA00022448"/>
    </source>
</evidence>
<feature type="transmembrane region" description="Helical" evidence="6">
    <location>
        <begin position="200"/>
        <end position="222"/>
    </location>
</feature>
<proteinExistence type="predicted"/>
<dbReference type="InterPro" id="IPR044770">
    <property type="entry name" value="MFS_spinster-like"/>
</dbReference>
<keyword evidence="5 6" id="KW-0472">Membrane</keyword>
<dbReference type="OrthoDB" id="7400989at2"/>
<feature type="transmembrane region" description="Helical" evidence="6">
    <location>
        <begin position="332"/>
        <end position="350"/>
    </location>
</feature>
<feature type="transmembrane region" description="Helical" evidence="6">
    <location>
        <begin position="71"/>
        <end position="92"/>
    </location>
</feature>
<evidence type="ECO:0000313" key="9">
    <source>
        <dbReference type="Proteomes" id="UP000197097"/>
    </source>
</evidence>
<keyword evidence="4 6" id="KW-1133">Transmembrane helix</keyword>
<evidence type="ECO:0000256" key="4">
    <source>
        <dbReference type="ARBA" id="ARBA00022989"/>
    </source>
</evidence>
<dbReference type="SUPFAM" id="SSF103473">
    <property type="entry name" value="MFS general substrate transporter"/>
    <property type="match status" value="1"/>
</dbReference>
<gene>
    <name evidence="8" type="ORF">CDQ91_08975</name>
</gene>
<feature type="transmembrane region" description="Helical" evidence="6">
    <location>
        <begin position="425"/>
        <end position="446"/>
    </location>
</feature>
<feature type="transmembrane region" description="Helical" evidence="6">
    <location>
        <begin position="31"/>
        <end position="51"/>
    </location>
</feature>
<protein>
    <submittedName>
        <fullName evidence="8">MFS transporter</fullName>
    </submittedName>
</protein>
<reference evidence="8 9" key="1">
    <citation type="journal article" date="2002" name="Int. J. Syst. Evol. Microbiol.">
        <title>Sphingopyxis witflariensis sp. nov., isolated from activated sludge.</title>
        <authorList>
            <person name="Kampfer P."/>
            <person name="Witzenberger R."/>
            <person name="Denner E.B."/>
            <person name="Busse H.J."/>
            <person name="Neef A."/>
        </authorList>
    </citation>
    <scope>NUCLEOTIDE SEQUENCE [LARGE SCALE GENOMIC DNA]</scope>
    <source>
        <strain evidence="8 9">DSM 14551</strain>
    </source>
</reference>
<evidence type="ECO:0000259" key="7">
    <source>
        <dbReference type="PROSITE" id="PS50850"/>
    </source>
</evidence>
<dbReference type="EMBL" id="NISJ01000004">
    <property type="protein sequence ID" value="OWQ97779.1"/>
    <property type="molecule type" value="Genomic_DNA"/>
</dbReference>
<dbReference type="Proteomes" id="UP000197097">
    <property type="component" value="Unassembled WGS sequence"/>
</dbReference>
<sequence>MAAQSAGSGTLESIDHPPAVSPPWPRPAYSWYVVGVLLLAYTLSFIDRMILSLLVAPIRAALDISDTQVSLLIGLAFALFYTLLGLPLAWIADRYNRRNLILVGIVVWSFMTAGCGFAGSYATLFAARMGVGVGEATLSPAAYSMLSDYFPRDKLARAMAVYSIGVPLGAGIALILGSFVVQAVLTAPMIEVPFFGAMDAWRLIFVWVAAPGLLIALLMFTVREPLRRGRRAVAPVANASTTPAPGLLAHLREQRVALGALFAGMSLIGLVMYGAIAWIPTFFARTYGMGVGEAGLWFGIIMAIGGTIGLLAGGALADRLYAKGVADAHLRVMRLSILLGGPPLIAAALMPDSTLAFVMLAIAYPCMTMHGVGGVALQLITPNEYRARMTALYFFVVNLIGLGFGPMLIALLTDYLFEDDAMLRYSIATVAGIALPAAAAILTWGFKGFSRDLARMSAEAESAPA</sequence>
<dbReference type="PANTHER" id="PTHR23505:SF79">
    <property type="entry name" value="PROTEIN SPINSTER"/>
    <property type="match status" value="1"/>
</dbReference>
<dbReference type="CDD" id="cd17328">
    <property type="entry name" value="MFS_spinster_like"/>
    <property type="match status" value="1"/>
</dbReference>
<feature type="domain" description="Major facilitator superfamily (MFS) profile" evidence="7">
    <location>
        <begin position="33"/>
        <end position="451"/>
    </location>
</feature>
<feature type="transmembrane region" description="Helical" evidence="6">
    <location>
        <begin position="99"/>
        <end position="119"/>
    </location>
</feature>
<evidence type="ECO:0000256" key="5">
    <source>
        <dbReference type="ARBA" id="ARBA00023136"/>
    </source>
</evidence>
<comment type="subcellular location">
    <subcellularLocation>
        <location evidence="1">Membrane</location>
        <topology evidence="1">Multi-pass membrane protein</topology>
    </subcellularLocation>
</comment>
<feature type="transmembrane region" description="Helical" evidence="6">
    <location>
        <begin position="158"/>
        <end position="180"/>
    </location>
</feature>
<dbReference type="PROSITE" id="PS50850">
    <property type="entry name" value="MFS"/>
    <property type="match status" value="1"/>
</dbReference>
<keyword evidence="2" id="KW-0813">Transport</keyword>
<evidence type="ECO:0000256" key="1">
    <source>
        <dbReference type="ARBA" id="ARBA00004141"/>
    </source>
</evidence>
<evidence type="ECO:0000313" key="8">
    <source>
        <dbReference type="EMBL" id="OWQ97779.1"/>
    </source>
</evidence>
<evidence type="ECO:0000256" key="3">
    <source>
        <dbReference type="ARBA" id="ARBA00022692"/>
    </source>
</evidence>
<dbReference type="InterPro" id="IPR036259">
    <property type="entry name" value="MFS_trans_sf"/>
</dbReference>
<dbReference type="RefSeq" id="WP_088472393.1">
    <property type="nucleotide sequence ID" value="NZ_NISJ01000004.1"/>
</dbReference>